<dbReference type="Proteomes" id="UP000886595">
    <property type="component" value="Unassembled WGS sequence"/>
</dbReference>
<evidence type="ECO:0000313" key="2">
    <source>
        <dbReference type="Proteomes" id="UP000886595"/>
    </source>
</evidence>
<organism evidence="1 2">
    <name type="scientific">Brassica carinata</name>
    <name type="common">Ethiopian mustard</name>
    <name type="synonym">Abyssinian cabbage</name>
    <dbReference type="NCBI Taxonomy" id="52824"/>
    <lineage>
        <taxon>Eukaryota</taxon>
        <taxon>Viridiplantae</taxon>
        <taxon>Streptophyta</taxon>
        <taxon>Embryophyta</taxon>
        <taxon>Tracheophyta</taxon>
        <taxon>Spermatophyta</taxon>
        <taxon>Magnoliopsida</taxon>
        <taxon>eudicotyledons</taxon>
        <taxon>Gunneridae</taxon>
        <taxon>Pentapetalae</taxon>
        <taxon>rosids</taxon>
        <taxon>malvids</taxon>
        <taxon>Brassicales</taxon>
        <taxon>Brassicaceae</taxon>
        <taxon>Brassiceae</taxon>
        <taxon>Brassica</taxon>
    </lineage>
</organism>
<evidence type="ECO:0000313" key="1">
    <source>
        <dbReference type="EMBL" id="KAG2270898.1"/>
    </source>
</evidence>
<dbReference type="OrthoDB" id="10526581at2759"/>
<protein>
    <submittedName>
        <fullName evidence="1">Uncharacterized protein</fullName>
    </submittedName>
</protein>
<dbReference type="EMBL" id="JAAMPC010000013">
    <property type="protein sequence ID" value="KAG2270898.1"/>
    <property type="molecule type" value="Genomic_DNA"/>
</dbReference>
<comment type="caution">
    <text evidence="1">The sequence shown here is derived from an EMBL/GenBank/DDBJ whole genome shotgun (WGS) entry which is preliminary data.</text>
</comment>
<name>A0A8X7QJQ3_BRACI</name>
<gene>
    <name evidence="1" type="ORF">Bca52824_065453</name>
</gene>
<sequence length="182" mass="20464">MRSLVAVQRVQLKEDLQPSFLYSWYLDTLNQGYAAGSEGWDRGRTVPIAVIAFVYPATKRITGSLGIHNEMPGNDMVSKVHVRCSSKGQVLIQRRRDHDRDLQAQAEPLGGGSFHGVSWRGRLEKLVMGSSFDTREAVREYLRSITGLDDESMSRPGVSRSVNKYKAHHKEICKRSLTESNS</sequence>
<dbReference type="AlphaFoldDB" id="A0A8X7QJQ3"/>
<accession>A0A8X7QJQ3</accession>
<reference evidence="1 2" key="1">
    <citation type="submission" date="2020-02" db="EMBL/GenBank/DDBJ databases">
        <authorList>
            <person name="Ma Q."/>
            <person name="Huang Y."/>
            <person name="Song X."/>
            <person name="Pei D."/>
        </authorList>
    </citation>
    <scope>NUCLEOTIDE SEQUENCE [LARGE SCALE GENOMIC DNA]</scope>
    <source>
        <strain evidence="1">Sxm20200214</strain>
        <tissue evidence="1">Leaf</tissue>
    </source>
</reference>
<keyword evidence="2" id="KW-1185">Reference proteome</keyword>
<proteinExistence type="predicted"/>